<protein>
    <submittedName>
        <fullName evidence="1">Uncharacterized protein</fullName>
    </submittedName>
</protein>
<proteinExistence type="predicted"/>
<accession>A0A0F9W1L9</accession>
<comment type="caution">
    <text evidence="1">The sequence shown here is derived from an EMBL/GenBank/DDBJ whole genome shotgun (WGS) entry which is preliminary data.</text>
</comment>
<organism evidence="1">
    <name type="scientific">marine sediment metagenome</name>
    <dbReference type="NCBI Taxonomy" id="412755"/>
    <lineage>
        <taxon>unclassified sequences</taxon>
        <taxon>metagenomes</taxon>
        <taxon>ecological metagenomes</taxon>
    </lineage>
</organism>
<reference evidence="1" key="1">
    <citation type="journal article" date="2015" name="Nature">
        <title>Complex archaea that bridge the gap between prokaryotes and eukaryotes.</title>
        <authorList>
            <person name="Spang A."/>
            <person name="Saw J.H."/>
            <person name="Jorgensen S.L."/>
            <person name="Zaremba-Niedzwiedzka K."/>
            <person name="Martijn J."/>
            <person name="Lind A.E."/>
            <person name="van Eijk R."/>
            <person name="Schleper C."/>
            <person name="Guy L."/>
            <person name="Ettema T.J."/>
        </authorList>
    </citation>
    <scope>NUCLEOTIDE SEQUENCE</scope>
</reference>
<gene>
    <name evidence="1" type="ORF">LCGC14_0337750</name>
</gene>
<sequence length="73" mass="8364">MQTLQPEQKSALKEWLRHPSVQVFQGVIRRDLLKQSEVDIISSVNNYGELAHSVGFKEGIEKTLSRMDELVKP</sequence>
<dbReference type="AlphaFoldDB" id="A0A0F9W1L9"/>
<name>A0A0F9W1L9_9ZZZZ</name>
<dbReference type="EMBL" id="LAZR01000244">
    <property type="protein sequence ID" value="KKN79571.1"/>
    <property type="molecule type" value="Genomic_DNA"/>
</dbReference>
<evidence type="ECO:0000313" key="1">
    <source>
        <dbReference type="EMBL" id="KKN79571.1"/>
    </source>
</evidence>